<comment type="caution">
    <text evidence="1">The sequence shown here is derived from an EMBL/GenBank/DDBJ whole genome shotgun (WGS) entry which is preliminary data.</text>
</comment>
<organism evidence="1 2">
    <name type="scientific">Winogradskyella luteola</name>
    <dbReference type="NCBI Taxonomy" id="2828330"/>
    <lineage>
        <taxon>Bacteria</taxon>
        <taxon>Pseudomonadati</taxon>
        <taxon>Bacteroidota</taxon>
        <taxon>Flavobacteriia</taxon>
        <taxon>Flavobacteriales</taxon>
        <taxon>Flavobacteriaceae</taxon>
        <taxon>Winogradskyella</taxon>
    </lineage>
</organism>
<protein>
    <submittedName>
        <fullName evidence="1">Uncharacterized protein</fullName>
    </submittedName>
</protein>
<gene>
    <name evidence="1" type="ORF">KCG49_02095</name>
</gene>
<proteinExistence type="predicted"/>
<dbReference type="Proteomes" id="UP001138894">
    <property type="component" value="Unassembled WGS sequence"/>
</dbReference>
<dbReference type="EMBL" id="JAGSPD010000001">
    <property type="protein sequence ID" value="MBV7267980.1"/>
    <property type="molecule type" value="Genomic_DNA"/>
</dbReference>
<keyword evidence="2" id="KW-1185">Reference proteome</keyword>
<evidence type="ECO:0000313" key="2">
    <source>
        <dbReference type="Proteomes" id="UP001138894"/>
    </source>
</evidence>
<dbReference type="AlphaFoldDB" id="A0A9X1F8M2"/>
<dbReference type="RefSeq" id="WP_218544512.1">
    <property type="nucleotide sequence ID" value="NZ_JAGSPD010000001.1"/>
</dbReference>
<evidence type="ECO:0000313" key="1">
    <source>
        <dbReference type="EMBL" id="MBV7267980.1"/>
    </source>
</evidence>
<sequence length="131" mass="15188">MKKRILVIITMSVFFVSFVNAQKIKIKKNTVYVDGKECLKISGDSNNVSFSDMSGNELFFLKFIHNSPYVSLYTKVTFFEEDMSFTSSSYVFTKKLLIKKLVSDGTLKDCKLISEKLKRFVQKYDENVEMN</sequence>
<reference evidence="1" key="1">
    <citation type="submission" date="2021-04" db="EMBL/GenBank/DDBJ databases">
        <authorList>
            <person name="Pira H."/>
            <person name="Risdian C."/>
            <person name="Wink J."/>
        </authorList>
    </citation>
    <scope>NUCLEOTIDE SEQUENCE</scope>
    <source>
        <strain evidence="1">WHY3</strain>
    </source>
</reference>
<name>A0A9X1F8M2_9FLAO</name>
<accession>A0A9X1F8M2</accession>